<dbReference type="PROSITE" id="PS50850">
    <property type="entry name" value="MFS"/>
    <property type="match status" value="1"/>
</dbReference>
<keyword evidence="9" id="KW-1185">Reference proteome</keyword>
<feature type="compositionally biased region" description="Low complexity" evidence="5">
    <location>
        <begin position="7"/>
        <end position="21"/>
    </location>
</feature>
<proteinExistence type="predicted"/>
<comment type="subcellular location">
    <subcellularLocation>
        <location evidence="1">Membrane</location>
        <topology evidence="1">Multi-pass membrane protein</topology>
    </subcellularLocation>
</comment>
<evidence type="ECO:0000256" key="2">
    <source>
        <dbReference type="ARBA" id="ARBA00022692"/>
    </source>
</evidence>
<dbReference type="PANTHER" id="PTHR23507:SF1">
    <property type="entry name" value="FI18259P1-RELATED"/>
    <property type="match status" value="1"/>
</dbReference>
<feature type="transmembrane region" description="Helical" evidence="6">
    <location>
        <begin position="198"/>
        <end position="218"/>
    </location>
</feature>
<dbReference type="InterPro" id="IPR036259">
    <property type="entry name" value="MFS_trans_sf"/>
</dbReference>
<dbReference type="Pfam" id="PF07690">
    <property type="entry name" value="MFS_1"/>
    <property type="match status" value="1"/>
</dbReference>
<dbReference type="GO" id="GO:0022857">
    <property type="term" value="F:transmembrane transporter activity"/>
    <property type="evidence" value="ECO:0007669"/>
    <property type="project" value="InterPro"/>
</dbReference>
<name>A0A9P4P0H2_9PEZI</name>
<keyword evidence="3 6" id="KW-1133">Transmembrane helix</keyword>
<feature type="transmembrane region" description="Helical" evidence="6">
    <location>
        <begin position="360"/>
        <end position="381"/>
    </location>
</feature>
<dbReference type="GO" id="GO:0016020">
    <property type="term" value="C:membrane"/>
    <property type="evidence" value="ECO:0007669"/>
    <property type="project" value="UniProtKB-SubCell"/>
</dbReference>
<sequence length="478" mass="52427">MSRAPFPLVSPETTPLLSPSSDETPVSTTRHPRNEAAEATPGKSSHILVLTLLLLYVIFLDLGYELIVPAQTRIFESIYCKEYYQKHDPSLIGSDGNDGVDEKWCKVSAVQGDVAMLKGWQLTFDCIGIPLRVAWWSAFHTVLGGGVTVATALIYTIVSDIVPEGSRVTFFLQIHAANITTQFLGSLAAAGLMTWNPWVPMVLGLIAEMIAIVLILFIPETLQKDKSPAPTSPDPAEPSGATWRTLLDRTRRSMHFLVADPRIILLLFTFVVHMLFLNRDVLLQYISTRYHVSLAQATVTISVRSGLVVLISVAGLPIVNNLLRSRIGSRRSDLYLSRASVAVLAFSFVFISLAPNYPVLVIAVIINALGWGLYSFLRSLLTSLVEEHHVARLNSFIGIFDTVGLMIGSPLLAILFKRGVELGGLWYGIPFLVCAGFLTIIGVILGVITVKDHEEDYTALRSHGSYGDDSQAELTIDH</sequence>
<dbReference type="PANTHER" id="PTHR23507">
    <property type="entry name" value="ZGC:174356"/>
    <property type="match status" value="1"/>
</dbReference>
<feature type="transmembrane region" description="Helical" evidence="6">
    <location>
        <begin position="393"/>
        <end position="416"/>
    </location>
</feature>
<feature type="transmembrane region" description="Helical" evidence="6">
    <location>
        <begin position="297"/>
        <end position="323"/>
    </location>
</feature>
<feature type="domain" description="Major facilitator superfamily (MFS) profile" evidence="7">
    <location>
        <begin position="257"/>
        <end position="478"/>
    </location>
</feature>
<feature type="transmembrane region" description="Helical" evidence="6">
    <location>
        <begin position="335"/>
        <end position="354"/>
    </location>
</feature>
<feature type="transmembrane region" description="Helical" evidence="6">
    <location>
        <begin position="256"/>
        <end position="277"/>
    </location>
</feature>
<accession>A0A9P4P0H2</accession>
<dbReference type="Proteomes" id="UP000800235">
    <property type="component" value="Unassembled WGS sequence"/>
</dbReference>
<evidence type="ECO:0000259" key="7">
    <source>
        <dbReference type="PROSITE" id="PS50850"/>
    </source>
</evidence>
<keyword evidence="4 6" id="KW-0472">Membrane</keyword>
<dbReference type="InterPro" id="IPR020846">
    <property type="entry name" value="MFS_dom"/>
</dbReference>
<evidence type="ECO:0000256" key="4">
    <source>
        <dbReference type="ARBA" id="ARBA00023136"/>
    </source>
</evidence>
<comment type="caution">
    <text evidence="8">The sequence shown here is derived from an EMBL/GenBank/DDBJ whole genome shotgun (WGS) entry which is preliminary data.</text>
</comment>
<dbReference type="Gene3D" id="1.20.1250.20">
    <property type="entry name" value="MFS general substrate transporter like domains"/>
    <property type="match status" value="1"/>
</dbReference>
<evidence type="ECO:0000256" key="3">
    <source>
        <dbReference type="ARBA" id="ARBA00022989"/>
    </source>
</evidence>
<evidence type="ECO:0000256" key="5">
    <source>
        <dbReference type="SAM" id="MobiDB-lite"/>
    </source>
</evidence>
<organism evidence="8 9">
    <name type="scientific">Tothia fuscella</name>
    <dbReference type="NCBI Taxonomy" id="1048955"/>
    <lineage>
        <taxon>Eukaryota</taxon>
        <taxon>Fungi</taxon>
        <taxon>Dikarya</taxon>
        <taxon>Ascomycota</taxon>
        <taxon>Pezizomycotina</taxon>
        <taxon>Dothideomycetes</taxon>
        <taxon>Pleosporomycetidae</taxon>
        <taxon>Venturiales</taxon>
        <taxon>Cylindrosympodiaceae</taxon>
        <taxon>Tothia</taxon>
    </lineage>
</organism>
<dbReference type="AlphaFoldDB" id="A0A9P4P0H2"/>
<dbReference type="InterPro" id="IPR011701">
    <property type="entry name" value="MFS"/>
</dbReference>
<keyword evidence="2 6" id="KW-0812">Transmembrane</keyword>
<dbReference type="OrthoDB" id="194139at2759"/>
<feature type="transmembrane region" description="Helical" evidence="6">
    <location>
        <begin position="133"/>
        <end position="158"/>
    </location>
</feature>
<evidence type="ECO:0000313" key="8">
    <source>
        <dbReference type="EMBL" id="KAF2434683.1"/>
    </source>
</evidence>
<evidence type="ECO:0000256" key="6">
    <source>
        <dbReference type="SAM" id="Phobius"/>
    </source>
</evidence>
<dbReference type="SUPFAM" id="SSF103473">
    <property type="entry name" value="MFS general substrate transporter"/>
    <property type="match status" value="1"/>
</dbReference>
<feature type="transmembrane region" description="Helical" evidence="6">
    <location>
        <begin position="428"/>
        <end position="450"/>
    </location>
</feature>
<evidence type="ECO:0000313" key="9">
    <source>
        <dbReference type="Proteomes" id="UP000800235"/>
    </source>
</evidence>
<feature type="transmembrane region" description="Helical" evidence="6">
    <location>
        <begin position="47"/>
        <end position="67"/>
    </location>
</feature>
<dbReference type="EMBL" id="MU007015">
    <property type="protein sequence ID" value="KAF2434683.1"/>
    <property type="molecule type" value="Genomic_DNA"/>
</dbReference>
<evidence type="ECO:0000256" key="1">
    <source>
        <dbReference type="ARBA" id="ARBA00004141"/>
    </source>
</evidence>
<protein>
    <submittedName>
        <fullName evidence="8">MFS general substrate transporter</fullName>
    </submittedName>
</protein>
<gene>
    <name evidence="8" type="ORF">EJ08DRAFT_723969</name>
</gene>
<feature type="region of interest" description="Disordered" evidence="5">
    <location>
        <begin position="1"/>
        <end position="39"/>
    </location>
</feature>
<reference evidence="8" key="1">
    <citation type="journal article" date="2020" name="Stud. Mycol.">
        <title>101 Dothideomycetes genomes: a test case for predicting lifestyles and emergence of pathogens.</title>
        <authorList>
            <person name="Haridas S."/>
            <person name="Albert R."/>
            <person name="Binder M."/>
            <person name="Bloem J."/>
            <person name="Labutti K."/>
            <person name="Salamov A."/>
            <person name="Andreopoulos B."/>
            <person name="Baker S."/>
            <person name="Barry K."/>
            <person name="Bills G."/>
            <person name="Bluhm B."/>
            <person name="Cannon C."/>
            <person name="Castanera R."/>
            <person name="Culley D."/>
            <person name="Daum C."/>
            <person name="Ezra D."/>
            <person name="Gonzalez J."/>
            <person name="Henrissat B."/>
            <person name="Kuo A."/>
            <person name="Liang C."/>
            <person name="Lipzen A."/>
            <person name="Lutzoni F."/>
            <person name="Magnuson J."/>
            <person name="Mondo S."/>
            <person name="Nolan M."/>
            <person name="Ohm R."/>
            <person name="Pangilinan J."/>
            <person name="Park H.-J."/>
            <person name="Ramirez L."/>
            <person name="Alfaro M."/>
            <person name="Sun H."/>
            <person name="Tritt A."/>
            <person name="Yoshinaga Y."/>
            <person name="Zwiers L.-H."/>
            <person name="Turgeon B."/>
            <person name="Goodwin S."/>
            <person name="Spatafora J."/>
            <person name="Crous P."/>
            <person name="Grigoriev I."/>
        </authorList>
    </citation>
    <scope>NUCLEOTIDE SEQUENCE</scope>
    <source>
        <strain evidence="8">CBS 130266</strain>
    </source>
</reference>